<evidence type="ECO:0000313" key="2">
    <source>
        <dbReference type="EMBL" id="GMS93648.1"/>
    </source>
</evidence>
<reference evidence="2" key="1">
    <citation type="submission" date="2023-10" db="EMBL/GenBank/DDBJ databases">
        <title>Genome assembly of Pristionchus species.</title>
        <authorList>
            <person name="Yoshida K."/>
            <person name="Sommer R.J."/>
        </authorList>
    </citation>
    <scope>NUCLEOTIDE SEQUENCE</scope>
    <source>
        <strain evidence="2">RS0144</strain>
    </source>
</reference>
<proteinExistence type="predicted"/>
<organism evidence="2 3">
    <name type="scientific">Pristionchus entomophagus</name>
    <dbReference type="NCBI Taxonomy" id="358040"/>
    <lineage>
        <taxon>Eukaryota</taxon>
        <taxon>Metazoa</taxon>
        <taxon>Ecdysozoa</taxon>
        <taxon>Nematoda</taxon>
        <taxon>Chromadorea</taxon>
        <taxon>Rhabditida</taxon>
        <taxon>Rhabditina</taxon>
        <taxon>Diplogasteromorpha</taxon>
        <taxon>Diplogasteroidea</taxon>
        <taxon>Neodiplogasteridae</taxon>
        <taxon>Pristionchus</taxon>
    </lineage>
</organism>
<feature type="transmembrane region" description="Helical" evidence="1">
    <location>
        <begin position="12"/>
        <end position="35"/>
    </location>
</feature>
<dbReference type="PANTHER" id="PTHR31748">
    <property type="entry name" value="SERPENTINE RECEPTOR, CLASS V"/>
    <property type="match status" value="1"/>
</dbReference>
<dbReference type="InterPro" id="IPR019426">
    <property type="entry name" value="7TM_GPCR_serpentine_rcpt_Srv"/>
</dbReference>
<dbReference type="AlphaFoldDB" id="A0AAV5THD2"/>
<evidence type="ECO:0000313" key="3">
    <source>
        <dbReference type="Proteomes" id="UP001432027"/>
    </source>
</evidence>
<dbReference type="Pfam" id="PF10323">
    <property type="entry name" value="7TM_GPCR_Srv"/>
    <property type="match status" value="1"/>
</dbReference>
<dbReference type="EMBL" id="BTSX01000004">
    <property type="protein sequence ID" value="GMS93648.1"/>
    <property type="molecule type" value="Genomic_DNA"/>
</dbReference>
<sequence length="154" mass="17147">MGDDSIEFGTVALTYGSTVISLLSLPITIDILFVLSHASSPAVFQNAFFTFCKFGLVTGILVILVMKLLVTVPALGWFIELYTTGDVVKRSFYFLNWSLRTMQGFTNTFICVNRATAVLLPFLHLKKTLDSMPCGSFSRRAEPSLWLAVIDLFF</sequence>
<keyword evidence="1" id="KW-0472">Membrane</keyword>
<keyword evidence="1" id="KW-1133">Transmembrane helix</keyword>
<evidence type="ECO:0008006" key="4">
    <source>
        <dbReference type="Google" id="ProtNLM"/>
    </source>
</evidence>
<keyword evidence="1" id="KW-0812">Transmembrane</keyword>
<accession>A0AAV5THD2</accession>
<dbReference type="PANTHER" id="PTHR31748:SF1">
    <property type="entry name" value="SERPENTINE RECEPTOR, CLASS V"/>
    <property type="match status" value="1"/>
</dbReference>
<keyword evidence="3" id="KW-1185">Reference proteome</keyword>
<gene>
    <name evidence="2" type="ORF">PENTCL1PPCAC_15823</name>
</gene>
<feature type="transmembrane region" description="Helical" evidence="1">
    <location>
        <begin position="56"/>
        <end position="79"/>
    </location>
</feature>
<comment type="caution">
    <text evidence="2">The sequence shown here is derived from an EMBL/GenBank/DDBJ whole genome shotgun (WGS) entry which is preliminary data.</text>
</comment>
<evidence type="ECO:0000256" key="1">
    <source>
        <dbReference type="SAM" id="Phobius"/>
    </source>
</evidence>
<protein>
    <recommendedName>
        <fullName evidence="4">G protein-coupled receptor</fullName>
    </recommendedName>
</protein>
<dbReference type="Proteomes" id="UP001432027">
    <property type="component" value="Unassembled WGS sequence"/>
</dbReference>
<name>A0AAV5THD2_9BILA</name>